<dbReference type="GO" id="GO:0000105">
    <property type="term" value="P:L-histidine biosynthetic process"/>
    <property type="evidence" value="ECO:0007669"/>
    <property type="project" value="UniProtKB-KW"/>
</dbReference>
<dbReference type="SUPFAM" id="SSF54211">
    <property type="entry name" value="Ribosomal protein S5 domain 2-like"/>
    <property type="match status" value="2"/>
</dbReference>
<evidence type="ECO:0000256" key="3">
    <source>
        <dbReference type="ARBA" id="ARBA00023102"/>
    </source>
</evidence>
<accession>A0AAW2QHU9</accession>
<name>A0AAW2QHU9_SESRA</name>
<dbReference type="GO" id="GO:0004424">
    <property type="term" value="F:imidazoleglycerol-phosphate dehydratase activity"/>
    <property type="evidence" value="ECO:0007669"/>
    <property type="project" value="InterPro"/>
</dbReference>
<evidence type="ECO:0000256" key="1">
    <source>
        <dbReference type="ARBA" id="ARBA00005047"/>
    </source>
</evidence>
<keyword evidence="4" id="KW-0456">Lyase</keyword>
<evidence type="ECO:0000256" key="4">
    <source>
        <dbReference type="ARBA" id="ARBA00023239"/>
    </source>
</evidence>
<comment type="pathway">
    <text evidence="1">Amino-acid biosynthesis; L-histidine biosynthesis; L-histidine from 5-phospho-alpha-D-ribose 1-diphosphate: step 6/9.</text>
</comment>
<keyword evidence="3" id="KW-0368">Histidine biosynthesis</keyword>
<dbReference type="HAMAP" id="MF_00076">
    <property type="entry name" value="HisB"/>
    <property type="match status" value="1"/>
</dbReference>
<gene>
    <name evidence="5" type="ORF">Sradi_3631600</name>
</gene>
<dbReference type="PANTHER" id="PTHR23133">
    <property type="entry name" value="IMIDAZOLEGLYCEROL-PHOSPHATE DEHYDRATASE HIS7"/>
    <property type="match status" value="1"/>
</dbReference>
<proteinExistence type="inferred from homology"/>
<comment type="caution">
    <text evidence="5">The sequence shown here is derived from an EMBL/GenBank/DDBJ whole genome shotgun (WGS) entry which is preliminary data.</text>
</comment>
<dbReference type="AlphaFoldDB" id="A0AAW2QHU9"/>
<dbReference type="Pfam" id="PF00475">
    <property type="entry name" value="IGPD"/>
    <property type="match status" value="1"/>
</dbReference>
<dbReference type="InterPro" id="IPR020568">
    <property type="entry name" value="Ribosomal_Su5_D2-typ_SF"/>
</dbReference>
<dbReference type="InterPro" id="IPR000807">
    <property type="entry name" value="ImidazoleglycerolP_deHydtase"/>
</dbReference>
<dbReference type="EMBL" id="JACGWJ010000015">
    <property type="protein sequence ID" value="KAL0367415.1"/>
    <property type="molecule type" value="Genomic_DNA"/>
</dbReference>
<dbReference type="Gene3D" id="3.30.230.40">
    <property type="entry name" value="Imidazole glycerol phosphate dehydratase, domain 1"/>
    <property type="match status" value="2"/>
</dbReference>
<sequence length="255" mass="27842">MGLPVSPSSFTDSVSANLRMSNSAIPPMDSPSALALVVDGCSGGRIGEAERVRRETSVSVKINLDGHAVAENNTRIAFLNFLLDLLASHGSFDVHVKATGDSDRDDYHTTEDVGTAIGMALKQALGDRIGINQLGCFSAALRDALVLVSLDLSGRPHLSYDLRIPRETVGTYDPQLVEHFFLSLVNTFGMTLHIRQFAGRDSDDILEATFKAFARALRQATEYDARRHDSVPRFSFGSLVQNFKSSYGHPKSVKW</sequence>
<evidence type="ECO:0000256" key="2">
    <source>
        <dbReference type="ARBA" id="ARBA00022605"/>
    </source>
</evidence>
<dbReference type="FunFam" id="3.30.230.40:FF:000003">
    <property type="entry name" value="Imidazoleglycerol-phosphate dehydratase HisB"/>
    <property type="match status" value="1"/>
</dbReference>
<dbReference type="PANTHER" id="PTHR23133:SF2">
    <property type="entry name" value="IMIDAZOLEGLYCEROL-PHOSPHATE DEHYDRATASE"/>
    <property type="match status" value="1"/>
</dbReference>
<protein>
    <submittedName>
        <fullName evidence="5">Imidazoleglycerol-phosphate dehydratase, chloroplastic</fullName>
    </submittedName>
</protein>
<reference evidence="5" key="2">
    <citation type="journal article" date="2024" name="Plant">
        <title>Genomic evolution and insights into agronomic trait innovations of Sesamum species.</title>
        <authorList>
            <person name="Miao H."/>
            <person name="Wang L."/>
            <person name="Qu L."/>
            <person name="Liu H."/>
            <person name="Sun Y."/>
            <person name="Le M."/>
            <person name="Wang Q."/>
            <person name="Wei S."/>
            <person name="Zheng Y."/>
            <person name="Lin W."/>
            <person name="Duan Y."/>
            <person name="Cao H."/>
            <person name="Xiong S."/>
            <person name="Wang X."/>
            <person name="Wei L."/>
            <person name="Li C."/>
            <person name="Ma Q."/>
            <person name="Ju M."/>
            <person name="Zhao R."/>
            <person name="Li G."/>
            <person name="Mu C."/>
            <person name="Tian Q."/>
            <person name="Mei H."/>
            <person name="Zhang T."/>
            <person name="Gao T."/>
            <person name="Zhang H."/>
        </authorList>
    </citation>
    <scope>NUCLEOTIDE SEQUENCE</scope>
    <source>
        <strain evidence="5">G02</strain>
    </source>
</reference>
<keyword evidence="2" id="KW-0028">Amino-acid biosynthesis</keyword>
<dbReference type="CDD" id="cd07914">
    <property type="entry name" value="IGPD"/>
    <property type="match status" value="1"/>
</dbReference>
<reference evidence="5" key="1">
    <citation type="submission" date="2020-06" db="EMBL/GenBank/DDBJ databases">
        <authorList>
            <person name="Li T."/>
            <person name="Hu X."/>
            <person name="Zhang T."/>
            <person name="Song X."/>
            <person name="Zhang H."/>
            <person name="Dai N."/>
            <person name="Sheng W."/>
            <person name="Hou X."/>
            <person name="Wei L."/>
        </authorList>
    </citation>
    <scope>NUCLEOTIDE SEQUENCE</scope>
    <source>
        <strain evidence="5">G02</strain>
        <tissue evidence="5">Leaf</tissue>
    </source>
</reference>
<organism evidence="5">
    <name type="scientific">Sesamum radiatum</name>
    <name type="common">Black benniseed</name>
    <dbReference type="NCBI Taxonomy" id="300843"/>
    <lineage>
        <taxon>Eukaryota</taxon>
        <taxon>Viridiplantae</taxon>
        <taxon>Streptophyta</taxon>
        <taxon>Embryophyta</taxon>
        <taxon>Tracheophyta</taxon>
        <taxon>Spermatophyta</taxon>
        <taxon>Magnoliopsida</taxon>
        <taxon>eudicotyledons</taxon>
        <taxon>Gunneridae</taxon>
        <taxon>Pentapetalae</taxon>
        <taxon>asterids</taxon>
        <taxon>lamiids</taxon>
        <taxon>Lamiales</taxon>
        <taxon>Pedaliaceae</taxon>
        <taxon>Sesamum</taxon>
    </lineage>
</organism>
<dbReference type="InterPro" id="IPR038494">
    <property type="entry name" value="IGPD_sf"/>
</dbReference>
<evidence type="ECO:0000313" key="5">
    <source>
        <dbReference type="EMBL" id="KAL0367415.1"/>
    </source>
</evidence>